<sequence length="72" mass="7123">MTDPHPRTGQAFSSPVPVGSGWPGDPADGPGAPGRTVERVPGVPAPGAVTPRTARPWRAAGGGGVPEITSTD</sequence>
<dbReference type="AlphaFoldDB" id="A0A0A0BPP0"/>
<evidence type="ECO:0000313" key="2">
    <source>
        <dbReference type="EMBL" id="KGM09901.1"/>
    </source>
</evidence>
<feature type="compositionally biased region" description="Low complexity" evidence="1">
    <location>
        <begin position="23"/>
        <end position="49"/>
    </location>
</feature>
<feature type="region of interest" description="Disordered" evidence="1">
    <location>
        <begin position="1"/>
        <end position="72"/>
    </location>
</feature>
<evidence type="ECO:0000313" key="3">
    <source>
        <dbReference type="Proteomes" id="UP000054314"/>
    </source>
</evidence>
<organism evidence="2 3">
    <name type="scientific">Cellulomonas bogoriensis 69B4 = DSM 16987</name>
    <dbReference type="NCBI Taxonomy" id="1386082"/>
    <lineage>
        <taxon>Bacteria</taxon>
        <taxon>Bacillati</taxon>
        <taxon>Actinomycetota</taxon>
        <taxon>Actinomycetes</taxon>
        <taxon>Micrococcales</taxon>
        <taxon>Cellulomonadaceae</taxon>
        <taxon>Cellulomonas</taxon>
    </lineage>
</organism>
<evidence type="ECO:0000256" key="1">
    <source>
        <dbReference type="SAM" id="MobiDB-lite"/>
    </source>
</evidence>
<accession>A0A0A0BPP0</accession>
<comment type="caution">
    <text evidence="2">The sequence shown here is derived from an EMBL/GenBank/DDBJ whole genome shotgun (WGS) entry which is preliminary data.</text>
</comment>
<keyword evidence="3" id="KW-1185">Reference proteome</keyword>
<gene>
    <name evidence="2" type="ORF">N869_05890</name>
</gene>
<dbReference type="Proteomes" id="UP000054314">
    <property type="component" value="Unassembled WGS sequence"/>
</dbReference>
<reference evidence="2 3" key="1">
    <citation type="submission" date="2013-08" db="EMBL/GenBank/DDBJ databases">
        <title>Genome sequencing of Cellulomonas bogoriensis 69B4.</title>
        <authorList>
            <person name="Chen F."/>
            <person name="Li Y."/>
            <person name="Wang G."/>
        </authorList>
    </citation>
    <scope>NUCLEOTIDE SEQUENCE [LARGE SCALE GENOMIC DNA]</scope>
    <source>
        <strain evidence="2 3">69B4</strain>
    </source>
</reference>
<protein>
    <submittedName>
        <fullName evidence="2">Uncharacterized protein</fullName>
    </submittedName>
</protein>
<name>A0A0A0BPP0_9CELL</name>
<proteinExistence type="predicted"/>
<dbReference type="EMBL" id="AXCZ01000165">
    <property type="protein sequence ID" value="KGM09901.1"/>
    <property type="molecule type" value="Genomic_DNA"/>
</dbReference>